<protein>
    <submittedName>
        <fullName evidence="1">Uncharacterized protein</fullName>
    </submittedName>
</protein>
<dbReference type="Proteomes" id="UP000093104">
    <property type="component" value="Unassembled WGS sequence"/>
</dbReference>
<sequence>MSSTITPSPQTQQHAFVAPRYRPGVDYWQAIKQDYQSQLTEGALTPEREQTYKSMLATQGFEYTTERNSYNRLLLNFSDESIENIRPELVTNLINSLASYEEDAISTLNWMMNLRMEQMQDMFTGFKDQLRICLPDLADKNFGFTVNEHGILEVTSPEGALTDKEINQLNGWLNDLDDFKELTFEHAKLVVHSLKHVPELTKYDGIVTLKNIYKFVDYGLLLQNGGTSPARGFSWVEQLQVQAEKVLEQRQAENKLKK</sequence>
<dbReference type="RefSeq" id="WP_065831690.1">
    <property type="nucleotide sequence ID" value="NZ_LGSI01000006.1"/>
</dbReference>
<dbReference type="AlphaFoldDB" id="A0A1C7ZCE2"/>
<dbReference type="EMBL" id="LGSI01000006">
    <property type="protein sequence ID" value="OCR26717.1"/>
    <property type="molecule type" value="Genomic_DNA"/>
</dbReference>
<proteinExistence type="predicted"/>
<gene>
    <name evidence="1" type="ORF">AFK24_02215</name>
</gene>
<evidence type="ECO:0000313" key="2">
    <source>
        <dbReference type="Proteomes" id="UP000093104"/>
    </source>
</evidence>
<reference evidence="1 2" key="1">
    <citation type="submission" date="2015-07" db="EMBL/GenBank/DDBJ databases">
        <title>Draft genome sequence of a diazotrophic, plant growth-promoting rhizobacterium of the Pseudomonas syringae complex.</title>
        <authorList>
            <person name="Patten C.L."/>
            <person name="Jeong H."/>
        </authorList>
    </citation>
    <scope>NUCLEOTIDE SEQUENCE [LARGE SCALE GENOMIC DNA]</scope>
    <source>
        <strain evidence="1 2">GR12-2</strain>
    </source>
</reference>
<dbReference type="OrthoDB" id="7014940at2"/>
<accession>A0A1C7ZCE2</accession>
<evidence type="ECO:0000313" key="1">
    <source>
        <dbReference type="EMBL" id="OCR26717.1"/>
    </source>
</evidence>
<name>A0A1C7ZCE2_PSESX</name>
<comment type="caution">
    <text evidence="1">The sequence shown here is derived from an EMBL/GenBank/DDBJ whole genome shotgun (WGS) entry which is preliminary data.</text>
</comment>
<dbReference type="PATRIC" id="fig|317.243.peg.3347"/>
<organism evidence="1 2">
    <name type="scientific">Pseudomonas syringae</name>
    <dbReference type="NCBI Taxonomy" id="317"/>
    <lineage>
        <taxon>Bacteria</taxon>
        <taxon>Pseudomonadati</taxon>
        <taxon>Pseudomonadota</taxon>
        <taxon>Gammaproteobacteria</taxon>
        <taxon>Pseudomonadales</taxon>
        <taxon>Pseudomonadaceae</taxon>
        <taxon>Pseudomonas</taxon>
    </lineage>
</organism>